<dbReference type="Proteomes" id="UP001056132">
    <property type="component" value="Chromosome 1"/>
</dbReference>
<sequence>MAVIVIKDLTENMDLDREAMSAITGGARTGGGRHWQAHRRAQARLIQYPEGFPGKPEASGQHAGQERVTGKLPRK</sequence>
<evidence type="ECO:0000313" key="4">
    <source>
        <dbReference type="Proteomes" id="UP000318943"/>
    </source>
</evidence>
<feature type="region of interest" description="Disordered" evidence="1">
    <location>
        <begin position="50"/>
        <end position="75"/>
    </location>
</feature>
<gene>
    <name evidence="2" type="ORF">FGG12_17820</name>
    <name evidence="3" type="ORF">M5D45_11915</name>
</gene>
<proteinExistence type="predicted"/>
<dbReference type="EMBL" id="CP097330">
    <property type="protein sequence ID" value="URF03240.1"/>
    <property type="molecule type" value="Genomic_DNA"/>
</dbReference>
<dbReference type="EMBL" id="VCIZ01000010">
    <property type="protein sequence ID" value="TSP11494.1"/>
    <property type="molecule type" value="Genomic_DNA"/>
</dbReference>
<dbReference type="Proteomes" id="UP000318943">
    <property type="component" value="Unassembled WGS sequence"/>
</dbReference>
<evidence type="ECO:0000256" key="1">
    <source>
        <dbReference type="SAM" id="MobiDB-lite"/>
    </source>
</evidence>
<accession>A0AAE9L1S8</accession>
<evidence type="ECO:0000313" key="3">
    <source>
        <dbReference type="EMBL" id="URF03240.1"/>
    </source>
</evidence>
<keyword evidence="4" id="KW-1185">Reference proteome</keyword>
<reference evidence="3" key="3">
    <citation type="submission" date="2022-05" db="EMBL/GenBank/DDBJ databases">
        <authorList>
            <person name="Kunte H.-J."/>
        </authorList>
    </citation>
    <scope>NUCLEOTIDE SEQUENCE</scope>
    <source>
        <strain evidence="3">G5</strain>
    </source>
</reference>
<reference evidence="2 4" key="1">
    <citation type="submission" date="2019-05" db="EMBL/GenBank/DDBJ databases">
        <title>Whole genome sequence analysis of Cupriavidus campinensis S14E4C strain.</title>
        <authorList>
            <person name="Abbaszade G."/>
            <person name="Szabo A."/>
            <person name="Toumi M."/>
            <person name="Toth E."/>
        </authorList>
    </citation>
    <scope>NUCLEOTIDE SEQUENCE [LARGE SCALE GENOMIC DNA]</scope>
    <source>
        <strain evidence="2 4">S14E4C</strain>
    </source>
</reference>
<protein>
    <submittedName>
        <fullName evidence="3">Uncharacterized protein</fullName>
    </submittedName>
</protein>
<dbReference type="AlphaFoldDB" id="A0AAE9L1S8"/>
<evidence type="ECO:0000313" key="5">
    <source>
        <dbReference type="Proteomes" id="UP001056132"/>
    </source>
</evidence>
<dbReference type="KEGG" id="ccam:M5D45_11915"/>
<organism evidence="3 5">
    <name type="scientific">Cupriavidus campinensis</name>
    <dbReference type="NCBI Taxonomy" id="151783"/>
    <lineage>
        <taxon>Bacteria</taxon>
        <taxon>Pseudomonadati</taxon>
        <taxon>Pseudomonadota</taxon>
        <taxon>Betaproteobacteria</taxon>
        <taxon>Burkholderiales</taxon>
        <taxon>Burkholderiaceae</taxon>
        <taxon>Cupriavidus</taxon>
    </lineage>
</organism>
<name>A0AAE9L1S8_9BURK</name>
<evidence type="ECO:0000313" key="2">
    <source>
        <dbReference type="EMBL" id="TSP11494.1"/>
    </source>
</evidence>
<reference evidence="3" key="2">
    <citation type="journal article" date="2022" name="Microbiol. Resour. Announc.">
        <title>Genome Sequence of Cupriavidus campinensis Strain G5, a Member of a Bacterial Consortium Capable of Polyethylene Degradation.</title>
        <authorList>
            <person name="Schneider B."/>
            <person name="Pfeiffer F."/>
            <person name="Dyall-Smith M."/>
            <person name="Kunte H.J."/>
        </authorList>
    </citation>
    <scope>NUCLEOTIDE SEQUENCE</scope>
    <source>
        <strain evidence="3">G5</strain>
    </source>
</reference>
<dbReference type="RefSeq" id="WP_144199643.1">
    <property type="nucleotide sequence ID" value="NZ_CAJPVH010000021.1"/>
</dbReference>